<dbReference type="STRING" id="1260918.AWC06_20075"/>
<gene>
    <name evidence="3" type="ORF">AWC06_20075</name>
</gene>
<dbReference type="Pfam" id="PF13561">
    <property type="entry name" value="adh_short_C2"/>
    <property type="match status" value="1"/>
</dbReference>
<evidence type="ECO:0000256" key="2">
    <source>
        <dbReference type="ARBA" id="ARBA00023002"/>
    </source>
</evidence>
<dbReference type="Pfam" id="PF00106">
    <property type="entry name" value="adh_short"/>
    <property type="match status" value="1"/>
</dbReference>
<dbReference type="NCBIfam" id="NF005395">
    <property type="entry name" value="PRK06940.1"/>
    <property type="match status" value="1"/>
</dbReference>
<evidence type="ECO:0000313" key="3">
    <source>
        <dbReference type="EMBL" id="ORV58682.1"/>
    </source>
</evidence>
<dbReference type="PRINTS" id="PR00081">
    <property type="entry name" value="GDHRDH"/>
</dbReference>
<keyword evidence="4" id="KW-1185">Reference proteome</keyword>
<dbReference type="Gene3D" id="3.40.50.720">
    <property type="entry name" value="NAD(P)-binding Rossmann-like Domain"/>
    <property type="match status" value="1"/>
</dbReference>
<dbReference type="RefSeq" id="WP_085198939.1">
    <property type="nucleotide sequence ID" value="NZ_JACKVI010000009.1"/>
</dbReference>
<name>A0A1X1UPD4_9MYCO</name>
<reference evidence="3 4" key="1">
    <citation type="submission" date="2016-01" db="EMBL/GenBank/DDBJ databases">
        <title>The new phylogeny of the genus Mycobacterium.</title>
        <authorList>
            <person name="Tarcisio F."/>
            <person name="Conor M."/>
            <person name="Antonella G."/>
            <person name="Elisabetta G."/>
            <person name="Giulia F.S."/>
            <person name="Sara T."/>
            <person name="Anna F."/>
            <person name="Clotilde B."/>
            <person name="Roberto B."/>
            <person name="Veronica D.S."/>
            <person name="Fabio R."/>
            <person name="Monica P."/>
            <person name="Olivier J."/>
            <person name="Enrico T."/>
            <person name="Nicola S."/>
        </authorList>
    </citation>
    <scope>NUCLEOTIDE SEQUENCE [LARGE SCALE GENOMIC DNA]</scope>
    <source>
        <strain evidence="3 4">DSM 45731</strain>
    </source>
</reference>
<dbReference type="GO" id="GO:0016491">
    <property type="term" value="F:oxidoreductase activity"/>
    <property type="evidence" value="ECO:0007669"/>
    <property type="project" value="UniProtKB-KW"/>
</dbReference>
<dbReference type="InterPro" id="IPR002347">
    <property type="entry name" value="SDR_fam"/>
</dbReference>
<protein>
    <submittedName>
        <fullName evidence="3">Short-chain dehydrogenase</fullName>
    </submittedName>
</protein>
<evidence type="ECO:0000313" key="4">
    <source>
        <dbReference type="Proteomes" id="UP000194000"/>
    </source>
</evidence>
<dbReference type="SUPFAM" id="SSF51735">
    <property type="entry name" value="NAD(P)-binding Rossmann-fold domains"/>
    <property type="match status" value="1"/>
</dbReference>
<organism evidence="3 4">
    <name type="scientific">Mycobacterium fragae</name>
    <dbReference type="NCBI Taxonomy" id="1260918"/>
    <lineage>
        <taxon>Bacteria</taxon>
        <taxon>Bacillati</taxon>
        <taxon>Actinomycetota</taxon>
        <taxon>Actinomycetes</taxon>
        <taxon>Mycobacteriales</taxon>
        <taxon>Mycobacteriaceae</taxon>
        <taxon>Mycobacterium</taxon>
    </lineage>
</organism>
<accession>A0A1X1UPD4</accession>
<dbReference type="EMBL" id="LQOW01000026">
    <property type="protein sequence ID" value="ORV58682.1"/>
    <property type="molecule type" value="Genomic_DNA"/>
</dbReference>
<keyword evidence="2" id="KW-0560">Oxidoreductase</keyword>
<evidence type="ECO:0000256" key="1">
    <source>
        <dbReference type="ARBA" id="ARBA00006484"/>
    </source>
</evidence>
<dbReference type="InterPro" id="IPR036291">
    <property type="entry name" value="NAD(P)-bd_dom_sf"/>
</dbReference>
<comment type="similarity">
    <text evidence="1">Belongs to the short-chain dehydrogenases/reductases (SDR) family.</text>
</comment>
<proteinExistence type="inferred from homology"/>
<dbReference type="OrthoDB" id="9803333at2"/>
<comment type="caution">
    <text evidence="3">The sequence shown here is derived from an EMBL/GenBank/DDBJ whole genome shotgun (WGS) entry which is preliminary data.</text>
</comment>
<dbReference type="PANTHER" id="PTHR43477:SF1">
    <property type="entry name" value="DIHYDROANTICAPSIN 7-DEHYDROGENASE"/>
    <property type="match status" value="1"/>
</dbReference>
<dbReference type="InterPro" id="IPR051122">
    <property type="entry name" value="SDR_DHRS6-like"/>
</dbReference>
<sequence length="285" mass="28698">MTARPVSSEVLVIIGAGGMGLAVARRVGAGRTIVLADVNKAGLETAAAALSGDGHQVQTREVDVTSRSSVAALAEMAEGTGRVTAVVHTAGLSPQQASAEAVLAVDLLGVALSIDEFGRIIEPGGAGVVIASMSGHMQPALDPEIERQLATTPADELLSLDVCSSMPHSGLAYAFAKRANQIRVAAAAKVWGERGARINSISPGVISTAMGRQELGGESGGFMQALLDNAALQRIGTPEDIAAATEFLLGPSAGYITGIDLLVDGGVVAGVQSGTIDLAKALAGR</sequence>
<dbReference type="AlphaFoldDB" id="A0A1X1UPD4"/>
<dbReference type="Proteomes" id="UP000194000">
    <property type="component" value="Unassembled WGS sequence"/>
</dbReference>
<dbReference type="PANTHER" id="PTHR43477">
    <property type="entry name" value="DIHYDROANTICAPSIN 7-DEHYDROGENASE"/>
    <property type="match status" value="1"/>
</dbReference>